<dbReference type="InParanoid" id="A0A409WYR5"/>
<feature type="compositionally biased region" description="Basic and acidic residues" evidence="1">
    <location>
        <begin position="319"/>
        <end position="340"/>
    </location>
</feature>
<protein>
    <submittedName>
        <fullName evidence="2">Uncharacterized protein</fullName>
    </submittedName>
</protein>
<accession>A0A409WYR5</accession>
<dbReference type="AlphaFoldDB" id="A0A409WYR5"/>
<dbReference type="OrthoDB" id="3268696at2759"/>
<organism evidence="2 3">
    <name type="scientific">Panaeolus cyanescens</name>
    <dbReference type="NCBI Taxonomy" id="181874"/>
    <lineage>
        <taxon>Eukaryota</taxon>
        <taxon>Fungi</taxon>
        <taxon>Dikarya</taxon>
        <taxon>Basidiomycota</taxon>
        <taxon>Agaricomycotina</taxon>
        <taxon>Agaricomycetes</taxon>
        <taxon>Agaricomycetidae</taxon>
        <taxon>Agaricales</taxon>
        <taxon>Agaricineae</taxon>
        <taxon>Galeropsidaceae</taxon>
        <taxon>Panaeolus</taxon>
    </lineage>
</organism>
<feature type="non-terminal residue" evidence="2">
    <location>
        <position position="1"/>
    </location>
</feature>
<name>A0A409WYR5_9AGAR</name>
<feature type="region of interest" description="Disordered" evidence="1">
    <location>
        <begin position="319"/>
        <end position="342"/>
    </location>
</feature>
<evidence type="ECO:0000313" key="2">
    <source>
        <dbReference type="EMBL" id="PPQ83601.1"/>
    </source>
</evidence>
<gene>
    <name evidence="2" type="ORF">CVT24_005036</name>
</gene>
<comment type="caution">
    <text evidence="2">The sequence shown here is derived from an EMBL/GenBank/DDBJ whole genome shotgun (WGS) entry which is preliminary data.</text>
</comment>
<evidence type="ECO:0000256" key="1">
    <source>
        <dbReference type="SAM" id="MobiDB-lite"/>
    </source>
</evidence>
<sequence length="846" mass="96492">HEYRFHLKDCDFFRFTVPAWWSGPYAWLPFVPTEGFGSSGLATGLFRPFADMKPVRVYDEDNEFKGYGLAEGVADSCIQVENSLFNVYMVLAKRLNWKPPIKPTPVYFLSPGKLHMSKAAAIHHISRCRDWVAMWAALLSYTIAMFKTHVATGTLTWTKYASQQGISQITLDEIQASVVCDPKAPRAGVFVDWLAGSSEQPAVGWFLKFKIPLWFPWTERHHLAHRNRPRSFAPTGSPQSMLSVLKHSKANDSIALLPSHAVNRTEPITAVPAIPTSLPRPDPPKQGHKGNRFLTEEQEAHLSTVPWKRHFEVIAERNKAKEAKETPKERQARNAREANPSRKRGNHYRFFKWDWDDASKILIRTEVTGMEVDEVMDCNPAHCRFNAFDKTWEICEYFPDEETDQVEVRKQSMKYHQDEENMLNMEELQPEDTIIEHDKYNESRPEDAALDNHSGQLTNANPGVTIVPHDLITTLRIFHGYVPFDQEEENRLVKDETAIDFSKNLVDKWAHLMEAIHRRGTTPKPEAQHDARAIAWFVEGMITNEIPPHLYDLAPQNIAAFSISAFRDLFDQDGSSFLFRQGYFEALGDKTFGWQLVFMDMSSAMFAYRIILDNLPEIKIGSMSEFIGELSSNCIPFRTIVPTPLFTCSLKDVYQFRLLRAPQYSFTRADYDSYRVICHTILTGPRGRAALMAGGIVARIALDHLSLDVLMKGPSFQVLSEACGLSCNRAGTTYSDDALTSDEMDLICGLYNVYSGIGAQEIRCSWWPVQTLWNNPHAGQNLGYWSESNELWYQSRLQELEAGTAKPMNVSHWRSFVRRSSDTRAITKNTSFATKSYFSSKGVRYV</sequence>
<reference evidence="2 3" key="1">
    <citation type="journal article" date="2018" name="Evol. Lett.">
        <title>Horizontal gene cluster transfer increased hallucinogenic mushroom diversity.</title>
        <authorList>
            <person name="Reynolds H.T."/>
            <person name="Vijayakumar V."/>
            <person name="Gluck-Thaler E."/>
            <person name="Korotkin H.B."/>
            <person name="Matheny P.B."/>
            <person name="Slot J.C."/>
        </authorList>
    </citation>
    <scope>NUCLEOTIDE SEQUENCE [LARGE SCALE GENOMIC DNA]</scope>
    <source>
        <strain evidence="2 3">2629</strain>
    </source>
</reference>
<dbReference type="Proteomes" id="UP000284842">
    <property type="component" value="Unassembled WGS sequence"/>
</dbReference>
<proteinExistence type="predicted"/>
<dbReference type="EMBL" id="NHTK01005011">
    <property type="protein sequence ID" value="PPQ83601.1"/>
    <property type="molecule type" value="Genomic_DNA"/>
</dbReference>
<evidence type="ECO:0000313" key="3">
    <source>
        <dbReference type="Proteomes" id="UP000284842"/>
    </source>
</evidence>
<keyword evidence="3" id="KW-1185">Reference proteome</keyword>